<dbReference type="Pfam" id="PF03808">
    <property type="entry name" value="Glyco_tran_WecG"/>
    <property type="match status" value="1"/>
</dbReference>
<protein>
    <recommendedName>
        <fullName evidence="5">Glycosyltransferase</fullName>
    </recommendedName>
</protein>
<organism evidence="3 4">
    <name type="scientific">Candidatus Gottesmanbacteria bacterium RBG_16_52_11</name>
    <dbReference type="NCBI Taxonomy" id="1798374"/>
    <lineage>
        <taxon>Bacteria</taxon>
        <taxon>Candidatus Gottesmaniibacteriota</taxon>
    </lineage>
</organism>
<dbReference type="GO" id="GO:0016758">
    <property type="term" value="F:hexosyltransferase activity"/>
    <property type="evidence" value="ECO:0007669"/>
    <property type="project" value="TreeGrafter"/>
</dbReference>
<reference evidence="3 4" key="1">
    <citation type="journal article" date="2016" name="Nat. Commun.">
        <title>Thousands of microbial genomes shed light on interconnected biogeochemical processes in an aquifer system.</title>
        <authorList>
            <person name="Anantharaman K."/>
            <person name="Brown C.T."/>
            <person name="Hug L.A."/>
            <person name="Sharon I."/>
            <person name="Castelle C.J."/>
            <person name="Probst A.J."/>
            <person name="Thomas B.C."/>
            <person name="Singh A."/>
            <person name="Wilkins M.J."/>
            <person name="Karaoz U."/>
            <person name="Brodie E.L."/>
            <person name="Williams K.H."/>
            <person name="Hubbard S.S."/>
            <person name="Banfield J.F."/>
        </authorList>
    </citation>
    <scope>NUCLEOTIDE SEQUENCE [LARGE SCALE GENOMIC DNA]</scope>
</reference>
<evidence type="ECO:0000256" key="1">
    <source>
        <dbReference type="ARBA" id="ARBA00022676"/>
    </source>
</evidence>
<keyword evidence="2" id="KW-0808">Transferase</keyword>
<dbReference type="AlphaFoldDB" id="A0A1F5YR36"/>
<dbReference type="PANTHER" id="PTHR34136:SF1">
    <property type="entry name" value="UDP-N-ACETYL-D-MANNOSAMINURONIC ACID TRANSFERASE"/>
    <property type="match status" value="1"/>
</dbReference>
<evidence type="ECO:0000256" key="2">
    <source>
        <dbReference type="ARBA" id="ARBA00022679"/>
    </source>
</evidence>
<comment type="caution">
    <text evidence="3">The sequence shown here is derived from an EMBL/GenBank/DDBJ whole genome shotgun (WGS) entry which is preliminary data.</text>
</comment>
<name>A0A1F5YR36_9BACT</name>
<gene>
    <name evidence="3" type="ORF">A2Z33_02250</name>
</gene>
<sequence>MGNNSVMILGIPVSTVSRQDILKHLKKYLKHPASEDRKRGQKSADVYRIVTPNPEQVMLAMRQPVFGKLLSKADLALPDGIGLVWAARFLGLPGPSGRLSGVDLMLDLVQSARKLAAPIGLIGGPPGLALDTLDCLRKMYPGLSGYCRDLPRFVLKYIRDGSASNSGHYEAQNEVTVRKFLKSFASQIVQKNIRVAFIGLGAPKQEWVMDVLAGQLNSIGLNHPVILTAVGGAFSMICGKSRRAPGIVRRIGLEWFWRLGLEPWRIRRQLDLPLFVIRVFQERFSGRRI</sequence>
<evidence type="ECO:0000313" key="4">
    <source>
        <dbReference type="Proteomes" id="UP000178448"/>
    </source>
</evidence>
<accession>A0A1F5YR36</accession>
<dbReference type="Proteomes" id="UP000178448">
    <property type="component" value="Unassembled WGS sequence"/>
</dbReference>
<dbReference type="CDD" id="cd06533">
    <property type="entry name" value="Glyco_transf_WecG_TagA"/>
    <property type="match status" value="1"/>
</dbReference>
<dbReference type="EMBL" id="MFJD01000007">
    <property type="protein sequence ID" value="OGG02586.1"/>
    <property type="molecule type" value="Genomic_DNA"/>
</dbReference>
<proteinExistence type="predicted"/>
<dbReference type="NCBIfam" id="TIGR00696">
    <property type="entry name" value="wecG_tagA_cpsF"/>
    <property type="match status" value="1"/>
</dbReference>
<keyword evidence="1" id="KW-0328">Glycosyltransferase</keyword>
<dbReference type="InterPro" id="IPR004629">
    <property type="entry name" value="WecG_TagA_CpsF"/>
</dbReference>
<evidence type="ECO:0000313" key="3">
    <source>
        <dbReference type="EMBL" id="OGG02586.1"/>
    </source>
</evidence>
<dbReference type="PANTHER" id="PTHR34136">
    <property type="match status" value="1"/>
</dbReference>
<dbReference type="STRING" id="1798374.A2Z33_02250"/>
<evidence type="ECO:0008006" key="5">
    <source>
        <dbReference type="Google" id="ProtNLM"/>
    </source>
</evidence>